<dbReference type="AlphaFoldDB" id="A0A0D2DJD6"/>
<evidence type="ECO:0000256" key="1">
    <source>
        <dbReference type="SAM" id="MobiDB-lite"/>
    </source>
</evidence>
<gene>
    <name evidence="2" type="ORF">PV06_11828</name>
</gene>
<dbReference type="EMBL" id="KN847402">
    <property type="protein sequence ID" value="KIW35844.1"/>
    <property type="molecule type" value="Genomic_DNA"/>
</dbReference>
<protein>
    <recommendedName>
        <fullName evidence="4">Vegetative cell wall protein gp1</fullName>
    </recommendedName>
</protein>
<evidence type="ECO:0000313" key="2">
    <source>
        <dbReference type="EMBL" id="KIW35844.1"/>
    </source>
</evidence>
<dbReference type="GeneID" id="27363902"/>
<reference evidence="2 3" key="1">
    <citation type="submission" date="2015-01" db="EMBL/GenBank/DDBJ databases">
        <title>The Genome Sequence of Exophiala oligosperma CBS72588.</title>
        <authorList>
            <consortium name="The Broad Institute Genomics Platform"/>
            <person name="Cuomo C."/>
            <person name="de Hoog S."/>
            <person name="Gorbushina A."/>
            <person name="Stielow B."/>
            <person name="Teixiera M."/>
            <person name="Abouelleil A."/>
            <person name="Chapman S.B."/>
            <person name="Priest M."/>
            <person name="Young S.K."/>
            <person name="Wortman J."/>
            <person name="Nusbaum C."/>
            <person name="Birren B."/>
        </authorList>
    </citation>
    <scope>NUCLEOTIDE SEQUENCE [LARGE SCALE GENOMIC DNA]</scope>
    <source>
        <strain evidence="2 3">CBS 72588</strain>
    </source>
</reference>
<dbReference type="OrthoDB" id="5398854at2759"/>
<sequence>MFAYQSKDGAGDPDSNDGFHGLGYTSPPRSKNYVHIYDDDDDDDEARRNGYGHRRVDFRTMSGPRHELEDTIDEQLYRYSTSHSPQSSPTMPATEADAVRAGIPAGYSLKHWDPMELPVILLGSVFDANSLGKWIYDWTVVHFGASTPMADMAGELWLLLIKLAGKMKKAEECVGRSSTLKGLEDVESFLEGGHVLWNKFKNLIRVCERPMLKSIKRHGAGKMGKDGAMEFVNTLFGRDRLLESTERIMSQIRLWTNRFDMNCEKTIKYQRRRK</sequence>
<feature type="region of interest" description="Disordered" evidence="1">
    <location>
        <begin position="1"/>
        <end position="49"/>
    </location>
</feature>
<accession>A0A0D2DJD6</accession>
<dbReference type="RefSeq" id="XP_016256060.1">
    <property type="nucleotide sequence ID" value="XM_016413563.1"/>
</dbReference>
<dbReference type="HOGENOM" id="CLU_039952_0_0_1"/>
<proteinExistence type="predicted"/>
<evidence type="ECO:0008006" key="4">
    <source>
        <dbReference type="Google" id="ProtNLM"/>
    </source>
</evidence>
<name>A0A0D2DJD6_9EURO</name>
<organism evidence="2 3">
    <name type="scientific">Exophiala oligosperma</name>
    <dbReference type="NCBI Taxonomy" id="215243"/>
    <lineage>
        <taxon>Eukaryota</taxon>
        <taxon>Fungi</taxon>
        <taxon>Dikarya</taxon>
        <taxon>Ascomycota</taxon>
        <taxon>Pezizomycotina</taxon>
        <taxon>Eurotiomycetes</taxon>
        <taxon>Chaetothyriomycetidae</taxon>
        <taxon>Chaetothyriales</taxon>
        <taxon>Herpotrichiellaceae</taxon>
        <taxon>Exophiala</taxon>
    </lineage>
</organism>
<dbReference type="STRING" id="215243.A0A0D2DJD6"/>
<evidence type="ECO:0000313" key="3">
    <source>
        <dbReference type="Proteomes" id="UP000053342"/>
    </source>
</evidence>
<keyword evidence="3" id="KW-1185">Reference proteome</keyword>
<dbReference type="Proteomes" id="UP000053342">
    <property type="component" value="Unassembled WGS sequence"/>
</dbReference>
<dbReference type="VEuPathDB" id="FungiDB:PV06_11828"/>